<evidence type="ECO:0000313" key="7">
    <source>
        <dbReference type="EMBL" id="SDO17304.1"/>
    </source>
</evidence>
<dbReference type="EMBL" id="LT629710">
    <property type="protein sequence ID" value="SDO17304.1"/>
    <property type="molecule type" value="Genomic_DNA"/>
</dbReference>
<keyword evidence="8" id="KW-1185">Reference proteome</keyword>
<evidence type="ECO:0000256" key="2">
    <source>
        <dbReference type="ARBA" id="ARBA00010333"/>
    </source>
</evidence>
<dbReference type="RefSeq" id="WP_090474010.1">
    <property type="nucleotide sequence ID" value="NZ_LT629710.1"/>
</dbReference>
<dbReference type="OrthoDB" id="8454826at2"/>
<evidence type="ECO:0000256" key="4">
    <source>
        <dbReference type="RuleBase" id="RU003744"/>
    </source>
</evidence>
<evidence type="ECO:0000259" key="6">
    <source>
        <dbReference type="SMART" id="SM00062"/>
    </source>
</evidence>
<dbReference type="STRING" id="1090615.SAMN04515671_0032"/>
<accession>A0A1H0HE36</accession>
<reference evidence="7 8" key="1">
    <citation type="submission" date="2016-10" db="EMBL/GenBank/DDBJ databases">
        <authorList>
            <person name="de Groot N.N."/>
        </authorList>
    </citation>
    <scope>NUCLEOTIDE SEQUENCE [LARGE SCALE GENOMIC DNA]</scope>
    <source>
        <strain evidence="8">P4-7,KCTC 19426,CECT 7604</strain>
    </source>
</reference>
<dbReference type="PANTHER" id="PTHR35936">
    <property type="entry name" value="MEMBRANE-BOUND LYTIC MUREIN TRANSGLYCOSYLASE F"/>
    <property type="match status" value="1"/>
</dbReference>
<keyword evidence="3 5" id="KW-0732">Signal</keyword>
<evidence type="ECO:0000256" key="3">
    <source>
        <dbReference type="ARBA" id="ARBA00022729"/>
    </source>
</evidence>
<dbReference type="AlphaFoldDB" id="A0A1H0HE36"/>
<feature type="signal peptide" evidence="5">
    <location>
        <begin position="1"/>
        <end position="36"/>
    </location>
</feature>
<evidence type="ECO:0000313" key="8">
    <source>
        <dbReference type="Proteomes" id="UP000198741"/>
    </source>
</evidence>
<comment type="similarity">
    <text evidence="2 4">Belongs to the bacterial solute-binding protein 3 family.</text>
</comment>
<dbReference type="Proteomes" id="UP000198741">
    <property type="component" value="Chromosome I"/>
</dbReference>
<evidence type="ECO:0000256" key="5">
    <source>
        <dbReference type="SAM" id="SignalP"/>
    </source>
</evidence>
<dbReference type="PANTHER" id="PTHR35936:SF19">
    <property type="entry name" value="AMINO-ACID-BINDING PROTEIN YXEM-RELATED"/>
    <property type="match status" value="1"/>
</dbReference>
<organism evidence="7 8">
    <name type="scientific">Nakamurella panacisegetis</name>
    <dbReference type="NCBI Taxonomy" id="1090615"/>
    <lineage>
        <taxon>Bacteria</taxon>
        <taxon>Bacillati</taxon>
        <taxon>Actinomycetota</taxon>
        <taxon>Actinomycetes</taxon>
        <taxon>Nakamurellales</taxon>
        <taxon>Nakamurellaceae</taxon>
        <taxon>Nakamurella</taxon>
    </lineage>
</organism>
<dbReference type="InterPro" id="IPR001638">
    <property type="entry name" value="Solute-binding_3/MltF_N"/>
</dbReference>
<dbReference type="SUPFAM" id="SSF53850">
    <property type="entry name" value="Periplasmic binding protein-like II"/>
    <property type="match status" value="1"/>
</dbReference>
<comment type="subcellular location">
    <subcellularLocation>
        <location evidence="1">Cell envelope</location>
    </subcellularLocation>
</comment>
<dbReference type="PROSITE" id="PS51257">
    <property type="entry name" value="PROKAR_LIPOPROTEIN"/>
    <property type="match status" value="1"/>
</dbReference>
<proteinExistence type="inferred from homology"/>
<protein>
    <submittedName>
        <fullName evidence="7">Amino acid ABC transporter substrate-binding protein, PAAT family</fullName>
    </submittedName>
</protein>
<dbReference type="Pfam" id="PF00497">
    <property type="entry name" value="SBP_bac_3"/>
    <property type="match status" value="1"/>
</dbReference>
<sequence length="326" mass="33063">MTRPIGSIVRRTGAAVALSLTAVLVAACGSSSTSTAASSDTSAPVAASLAAISAVAAPASPAASISAGPSSAQASAAPGSAAAVPAVTTQTPGTLLVGTVSDGKPNAYLENNQWKGFDLDLITAIAKDIGLKVEFRAIDFSALFPAVSSGRFDIGAASSAGTVERQKIVGFSKGYLIGYLGVLTKKTSGITNAASTAGKRIGLLQGSIQEAYAKRDFPKATVVEFPDSNSGVAALESGTIDGYFLDYVAGQPYTKQHTDLVEPISVPAFDLPAAFPIAKSNTGLIAAVNAAMVTEVKNGTYLRLYKQYFPGIPVPGQLPPYALPTS</sequence>
<evidence type="ECO:0000256" key="1">
    <source>
        <dbReference type="ARBA" id="ARBA00004196"/>
    </source>
</evidence>
<dbReference type="SMART" id="SM00062">
    <property type="entry name" value="PBPb"/>
    <property type="match status" value="1"/>
</dbReference>
<feature type="chain" id="PRO_5038772210" evidence="5">
    <location>
        <begin position="37"/>
        <end position="326"/>
    </location>
</feature>
<dbReference type="InterPro" id="IPR018313">
    <property type="entry name" value="SBP_3_CS"/>
</dbReference>
<dbReference type="PROSITE" id="PS01039">
    <property type="entry name" value="SBP_BACTERIAL_3"/>
    <property type="match status" value="1"/>
</dbReference>
<dbReference type="CDD" id="cd13530">
    <property type="entry name" value="PBP2_peptides_like"/>
    <property type="match status" value="1"/>
</dbReference>
<dbReference type="Gene3D" id="3.40.190.10">
    <property type="entry name" value="Periplasmic binding protein-like II"/>
    <property type="match status" value="2"/>
</dbReference>
<gene>
    <name evidence="7" type="ORF">SAMN04515671_0032</name>
</gene>
<name>A0A1H0HE36_9ACTN</name>
<feature type="domain" description="Solute-binding protein family 3/N-terminal" evidence="6">
    <location>
        <begin position="94"/>
        <end position="312"/>
    </location>
</feature>
<dbReference type="GO" id="GO:0030313">
    <property type="term" value="C:cell envelope"/>
    <property type="evidence" value="ECO:0007669"/>
    <property type="project" value="UniProtKB-SubCell"/>
</dbReference>